<dbReference type="STRING" id="1330018.A0A167G652"/>
<dbReference type="Gene3D" id="3.20.20.190">
    <property type="entry name" value="Phosphatidylinositol (PI) phosphodiesterase"/>
    <property type="match status" value="1"/>
</dbReference>
<organism evidence="1 2">
    <name type="scientific">Calocera viscosa (strain TUFC12733)</name>
    <dbReference type="NCBI Taxonomy" id="1330018"/>
    <lineage>
        <taxon>Eukaryota</taxon>
        <taxon>Fungi</taxon>
        <taxon>Dikarya</taxon>
        <taxon>Basidiomycota</taxon>
        <taxon>Agaricomycotina</taxon>
        <taxon>Dacrymycetes</taxon>
        <taxon>Dacrymycetales</taxon>
        <taxon>Dacrymycetaceae</taxon>
        <taxon>Calocera</taxon>
    </lineage>
</organism>
<protein>
    <submittedName>
        <fullName evidence="1">PLC-like phosphodiesterase</fullName>
    </submittedName>
</protein>
<dbReference type="InterPro" id="IPR017946">
    <property type="entry name" value="PLC-like_Pdiesterase_TIM-brl"/>
</dbReference>
<proteinExistence type="predicted"/>
<feature type="non-terminal residue" evidence="1">
    <location>
        <position position="309"/>
    </location>
</feature>
<dbReference type="GO" id="GO:0008081">
    <property type="term" value="F:phosphoric diester hydrolase activity"/>
    <property type="evidence" value="ECO:0007669"/>
    <property type="project" value="InterPro"/>
</dbReference>
<evidence type="ECO:0000313" key="2">
    <source>
        <dbReference type="Proteomes" id="UP000076738"/>
    </source>
</evidence>
<reference evidence="1 2" key="1">
    <citation type="journal article" date="2016" name="Mol. Biol. Evol.">
        <title>Comparative Genomics of Early-Diverging Mushroom-Forming Fungi Provides Insights into the Origins of Lignocellulose Decay Capabilities.</title>
        <authorList>
            <person name="Nagy L.G."/>
            <person name="Riley R."/>
            <person name="Tritt A."/>
            <person name="Adam C."/>
            <person name="Daum C."/>
            <person name="Floudas D."/>
            <person name="Sun H."/>
            <person name="Yadav J.S."/>
            <person name="Pangilinan J."/>
            <person name="Larsson K.H."/>
            <person name="Matsuura K."/>
            <person name="Barry K."/>
            <person name="Labutti K."/>
            <person name="Kuo R."/>
            <person name="Ohm R.A."/>
            <person name="Bhattacharya S.S."/>
            <person name="Shirouzu T."/>
            <person name="Yoshinaga Y."/>
            <person name="Martin F.M."/>
            <person name="Grigoriev I.V."/>
            <person name="Hibbett D.S."/>
        </authorList>
    </citation>
    <scope>NUCLEOTIDE SEQUENCE [LARGE SCALE GENOMIC DNA]</scope>
    <source>
        <strain evidence="1 2">TUFC12733</strain>
    </source>
</reference>
<dbReference type="Proteomes" id="UP000076738">
    <property type="component" value="Unassembled WGS sequence"/>
</dbReference>
<dbReference type="SUPFAM" id="SSF51695">
    <property type="entry name" value="PLC-like phosphodiesterases"/>
    <property type="match status" value="1"/>
</dbReference>
<dbReference type="AlphaFoldDB" id="A0A167G652"/>
<feature type="non-terminal residue" evidence="1">
    <location>
        <position position="1"/>
    </location>
</feature>
<dbReference type="Pfam" id="PF26146">
    <property type="entry name" value="PI-PLC_X"/>
    <property type="match status" value="1"/>
</dbReference>
<gene>
    <name evidence="1" type="ORF">CALVIDRAFT_454805</name>
</gene>
<dbReference type="EMBL" id="KV417348">
    <property type="protein sequence ID" value="KZO90210.1"/>
    <property type="molecule type" value="Genomic_DNA"/>
</dbReference>
<dbReference type="OrthoDB" id="7984201at2759"/>
<dbReference type="InterPro" id="IPR051057">
    <property type="entry name" value="PI-PLC_domain"/>
</dbReference>
<keyword evidence="2" id="KW-1185">Reference proteome</keyword>
<accession>A0A167G652</accession>
<name>A0A167G652_CALVF</name>
<dbReference type="GO" id="GO:0006629">
    <property type="term" value="P:lipid metabolic process"/>
    <property type="evidence" value="ECO:0007669"/>
    <property type="project" value="InterPro"/>
</dbReference>
<dbReference type="PANTHER" id="PTHR13593:SF140">
    <property type="entry name" value="PLC-LIKE PHOSPHODIESTERASE"/>
    <property type="match status" value="1"/>
</dbReference>
<sequence length="309" mass="32514">SAAAPHRRATTCNGSPSLCTRSYGNTTFVGAHDSFAVSPTSLAGNQDYDVTQQLTDGIRMLQNQLHNSSGTIELCHTSCDLLDAGSLEAYLGKVNTWLKANPDEVVTLLLVNSDDIDVTQFGAAYTAAGLDTLSYTPPQAAITVDQWPTLGEMIDQGTRVVTFMDSGADFTTVPYIIDVEFSNMWETPFDVTTSFDCSVNRTHGDPTTQLYTINHFLDTAGSIGSIAFSTPDKSALGTTNAVSGPGSLGAQAEECLAEYSRAPNFMLVDFYEVGAGSVFEVAAGINGVPYAPTTPIASAPSSATQTAAA</sequence>
<evidence type="ECO:0000313" key="1">
    <source>
        <dbReference type="EMBL" id="KZO90210.1"/>
    </source>
</evidence>
<dbReference type="PANTHER" id="PTHR13593">
    <property type="match status" value="1"/>
</dbReference>